<evidence type="ECO:0000313" key="3">
    <source>
        <dbReference type="EMBL" id="EAQ78006.1"/>
    </source>
</evidence>
<organism evidence="3 4">
    <name type="scientific">Blastopirellula marina DSM 3645</name>
    <dbReference type="NCBI Taxonomy" id="314230"/>
    <lineage>
        <taxon>Bacteria</taxon>
        <taxon>Pseudomonadati</taxon>
        <taxon>Planctomycetota</taxon>
        <taxon>Planctomycetia</taxon>
        <taxon>Pirellulales</taxon>
        <taxon>Pirellulaceae</taxon>
        <taxon>Blastopirellula</taxon>
    </lineage>
</organism>
<dbReference type="Proteomes" id="UP000004358">
    <property type="component" value="Unassembled WGS sequence"/>
</dbReference>
<feature type="region of interest" description="Disordered" evidence="1">
    <location>
        <begin position="17"/>
        <end position="46"/>
    </location>
</feature>
<dbReference type="SUPFAM" id="SSF54001">
    <property type="entry name" value="Cysteine proteinases"/>
    <property type="match status" value="1"/>
</dbReference>
<dbReference type="HOGENOM" id="CLU_538331_0_0_0"/>
<reference evidence="3 4" key="1">
    <citation type="submission" date="2006-02" db="EMBL/GenBank/DDBJ databases">
        <authorList>
            <person name="Amann R."/>
            <person name="Ferriera S."/>
            <person name="Johnson J."/>
            <person name="Kravitz S."/>
            <person name="Halpern A."/>
            <person name="Remington K."/>
            <person name="Beeson K."/>
            <person name="Tran B."/>
            <person name="Rogers Y.-H."/>
            <person name="Friedman R."/>
            <person name="Venter J.C."/>
        </authorList>
    </citation>
    <scope>NUCLEOTIDE SEQUENCE [LARGE SCALE GENOMIC DNA]</scope>
    <source>
        <strain evidence="3 4">DSM 3645</strain>
    </source>
</reference>
<comment type="caution">
    <text evidence="3">The sequence shown here is derived from an EMBL/GenBank/DDBJ whole genome shotgun (WGS) entry which is preliminary data.</text>
</comment>
<sequence length="524" mass="57174">MVILLVMVATTGCTREVTQTDPAPQVEPNQPPQPQEQQSVSPADEQVKETLEELWSAIIQQGRKTGNTHEVVRRIEKQDRELIESISTEKIVMRRQEQTIETNVVNRFLETPAGQLVSYETNVQQGGNSSSFAGQVSADGYTLTITTTAAGRSFSEEIPWKPEWGGVYAAAQLLENPPIKPGQTRETTALAPMLNQACQIKYVAGKLEPVKLLDGSEVELLRVSNVISQKDKPLMEIPMWVDLEGHTVKMAPPGPGMVIYRCTQDFAESPIEAIEFDLAAETIVPLAQPLDGVHTDKTSAEYLITLKKNISPTLFPTSGSQWTSDLTKKSLHLHLIALRPETKLPPQLSEQTPPTDADLAASSLVQVDDPLVQKMATQAKTPNNEPWKLALELEQQVHQAIQQKDFSQAFASAAEVAKSQTGDCTEHAVLLIALLRAHQIPARAAVGLVYYDGKSGRGFAYHMWTEAWIDGRWIPIDATLGRGGIGVGHIKIADSDLAGGGALAAFLPVTQVIGNIEIKPLSLE</sequence>
<dbReference type="eggNOG" id="COG1305">
    <property type="taxonomic scope" value="Bacteria"/>
</dbReference>
<evidence type="ECO:0000256" key="1">
    <source>
        <dbReference type="SAM" id="MobiDB-lite"/>
    </source>
</evidence>
<accession>A3ZZN0</accession>
<dbReference type="EMBL" id="AANZ01000025">
    <property type="protein sequence ID" value="EAQ78006.1"/>
    <property type="molecule type" value="Genomic_DNA"/>
</dbReference>
<dbReference type="SMART" id="SM00460">
    <property type="entry name" value="TGc"/>
    <property type="match status" value="1"/>
</dbReference>
<dbReference type="Gene3D" id="3.10.620.30">
    <property type="match status" value="1"/>
</dbReference>
<evidence type="ECO:0000313" key="4">
    <source>
        <dbReference type="Proteomes" id="UP000004358"/>
    </source>
</evidence>
<dbReference type="InterPro" id="IPR002931">
    <property type="entry name" value="Transglutaminase-like"/>
</dbReference>
<feature type="domain" description="Transglutaminase-like" evidence="2">
    <location>
        <begin position="416"/>
        <end position="480"/>
    </location>
</feature>
<protein>
    <recommendedName>
        <fullName evidence="2">Transglutaminase-like domain-containing protein</fullName>
    </recommendedName>
</protein>
<dbReference type="PANTHER" id="PTHR33490:SF3">
    <property type="entry name" value="CONSERVED INTEGRAL MEMBRANE PROTEIN"/>
    <property type="match status" value="1"/>
</dbReference>
<evidence type="ECO:0000259" key="2">
    <source>
        <dbReference type="SMART" id="SM00460"/>
    </source>
</evidence>
<dbReference type="STRING" id="314230.DSM3645_16200"/>
<proteinExistence type="predicted"/>
<dbReference type="PANTHER" id="PTHR33490">
    <property type="entry name" value="BLR5614 PROTEIN-RELATED"/>
    <property type="match status" value="1"/>
</dbReference>
<dbReference type="Pfam" id="PF01841">
    <property type="entry name" value="Transglut_core"/>
    <property type="match status" value="1"/>
</dbReference>
<gene>
    <name evidence="3" type="ORF">DSM3645_16200</name>
</gene>
<name>A3ZZN0_9BACT</name>
<dbReference type="InterPro" id="IPR038765">
    <property type="entry name" value="Papain-like_cys_pep_sf"/>
</dbReference>
<dbReference type="AlphaFoldDB" id="A3ZZN0"/>